<feature type="transmembrane region" description="Helical" evidence="7">
    <location>
        <begin position="148"/>
        <end position="169"/>
    </location>
</feature>
<reference evidence="9 10" key="1">
    <citation type="submission" date="2017-07" db="EMBL/GenBank/DDBJ databases">
        <title>A draft genome sequence of Komagataeibacter swingsii LMG 22125.</title>
        <authorList>
            <person name="Skraban J."/>
            <person name="Cleenwerck I."/>
            <person name="Vandamme P."/>
            <person name="Trcek J."/>
        </authorList>
    </citation>
    <scope>NUCLEOTIDE SEQUENCE [LARGE SCALE GENOMIC DNA]</scope>
    <source>
        <strain evidence="9 10">LMG 22125</strain>
    </source>
</reference>
<keyword evidence="6 7" id="KW-0472">Membrane</keyword>
<sequence>MPPRSTPVLTEGEGLHGAARVRAVTAVALSVLLALLDYAIANVALPTIAQDIHVSPASAVWIVNAYQLASVVSLLPMAALGSRIGFARLCQIGLALLTVASLFCALSHSLLMLSLARAVQGVGGACIMSVSIALIRFIYPHAILGRGIALNGVMVALGVGGGPTVASIILTVASWPWLFLINIPLGLTALVLALVSLPRTPISAGTFDGTSAILNVLAFGALIMAGDSVAHHAGMPQVVALLLTGIVAGWLLVRRQRGRAHPMFPVDMLRIPAFRSGTLIGFVAFVSSNLFMISFPFTLQSMFHYPPSIVGLLMTPWPVGIMAVAPVLSRLTDRVPAAILSSVGLFMTSMGFLALYFLPPHPQWYDIAWRITIAGMGFGVFQPPNNRIMMVTAPPGRSGSASGMVQIARQCGQATGAMCVAMAFGLIAHDAERSCLGFGSAVAFIGMLCSAVRLVSPRAVMSTISK</sequence>
<evidence type="ECO:0000313" key="10">
    <source>
        <dbReference type="Proteomes" id="UP000247371"/>
    </source>
</evidence>
<dbReference type="SUPFAM" id="SSF103473">
    <property type="entry name" value="MFS general substrate transporter"/>
    <property type="match status" value="1"/>
</dbReference>
<dbReference type="RefSeq" id="WP_110557670.1">
    <property type="nucleotide sequence ID" value="NZ_NKUB01000030.1"/>
</dbReference>
<evidence type="ECO:0000256" key="4">
    <source>
        <dbReference type="ARBA" id="ARBA00022692"/>
    </source>
</evidence>
<evidence type="ECO:0000256" key="1">
    <source>
        <dbReference type="ARBA" id="ARBA00004651"/>
    </source>
</evidence>
<accession>A0A2V4QVE5</accession>
<keyword evidence="5 7" id="KW-1133">Transmembrane helix</keyword>
<dbReference type="GO" id="GO:0005886">
    <property type="term" value="C:plasma membrane"/>
    <property type="evidence" value="ECO:0007669"/>
    <property type="project" value="UniProtKB-SubCell"/>
</dbReference>
<feature type="transmembrane region" description="Helical" evidence="7">
    <location>
        <begin position="207"/>
        <end position="226"/>
    </location>
</feature>
<dbReference type="AlphaFoldDB" id="A0A2V4QVE5"/>
<keyword evidence="4 7" id="KW-0812">Transmembrane</keyword>
<feature type="transmembrane region" description="Helical" evidence="7">
    <location>
        <begin position="118"/>
        <end position="139"/>
    </location>
</feature>
<dbReference type="Gene3D" id="1.20.1250.20">
    <property type="entry name" value="MFS general substrate transporter like domains"/>
    <property type="match status" value="1"/>
</dbReference>
<keyword evidence="3" id="KW-1003">Cell membrane</keyword>
<dbReference type="EMBL" id="NKUB01000030">
    <property type="protein sequence ID" value="PYD68501.1"/>
    <property type="molecule type" value="Genomic_DNA"/>
</dbReference>
<comment type="subcellular location">
    <subcellularLocation>
        <location evidence="1">Cell membrane</location>
        <topology evidence="1">Multi-pass membrane protein</topology>
    </subcellularLocation>
</comment>
<feature type="transmembrane region" description="Helical" evidence="7">
    <location>
        <begin position="21"/>
        <end position="41"/>
    </location>
</feature>
<feature type="transmembrane region" description="Helical" evidence="7">
    <location>
        <begin position="61"/>
        <end position="80"/>
    </location>
</feature>
<feature type="transmembrane region" description="Helical" evidence="7">
    <location>
        <begin position="309"/>
        <end position="328"/>
    </location>
</feature>
<feature type="transmembrane region" description="Helical" evidence="7">
    <location>
        <begin position="175"/>
        <end position="195"/>
    </location>
</feature>
<feature type="transmembrane region" description="Helical" evidence="7">
    <location>
        <begin position="437"/>
        <end position="456"/>
    </location>
</feature>
<evidence type="ECO:0000256" key="7">
    <source>
        <dbReference type="SAM" id="Phobius"/>
    </source>
</evidence>
<feature type="transmembrane region" description="Helical" evidence="7">
    <location>
        <begin position="92"/>
        <end position="112"/>
    </location>
</feature>
<protein>
    <submittedName>
        <fullName evidence="9">MFS transporter</fullName>
    </submittedName>
</protein>
<keyword evidence="2" id="KW-0813">Transport</keyword>
<proteinExistence type="predicted"/>
<dbReference type="GO" id="GO:0022857">
    <property type="term" value="F:transmembrane transporter activity"/>
    <property type="evidence" value="ECO:0007669"/>
    <property type="project" value="InterPro"/>
</dbReference>
<evidence type="ECO:0000256" key="6">
    <source>
        <dbReference type="ARBA" id="ARBA00023136"/>
    </source>
</evidence>
<dbReference type="InterPro" id="IPR036259">
    <property type="entry name" value="MFS_trans_sf"/>
</dbReference>
<gene>
    <name evidence="9" type="ORF">CFR76_14620</name>
</gene>
<dbReference type="CDD" id="cd17321">
    <property type="entry name" value="MFS_MMR_MDR_like"/>
    <property type="match status" value="1"/>
</dbReference>
<feature type="transmembrane region" description="Helical" evidence="7">
    <location>
        <begin position="274"/>
        <end position="297"/>
    </location>
</feature>
<dbReference type="InterPro" id="IPR020846">
    <property type="entry name" value="MFS_dom"/>
</dbReference>
<feature type="domain" description="Major facilitator superfamily (MFS) profile" evidence="8">
    <location>
        <begin position="23"/>
        <end position="466"/>
    </location>
</feature>
<dbReference type="PANTHER" id="PTHR42718:SF46">
    <property type="entry name" value="BLR6921 PROTEIN"/>
    <property type="match status" value="1"/>
</dbReference>
<dbReference type="PRINTS" id="PR01036">
    <property type="entry name" value="TCRTETB"/>
</dbReference>
<dbReference type="Pfam" id="PF07690">
    <property type="entry name" value="MFS_1"/>
    <property type="match status" value="1"/>
</dbReference>
<evidence type="ECO:0000256" key="5">
    <source>
        <dbReference type="ARBA" id="ARBA00022989"/>
    </source>
</evidence>
<evidence type="ECO:0000256" key="3">
    <source>
        <dbReference type="ARBA" id="ARBA00022475"/>
    </source>
</evidence>
<dbReference type="Proteomes" id="UP000247371">
    <property type="component" value="Unassembled WGS sequence"/>
</dbReference>
<dbReference type="InterPro" id="IPR011701">
    <property type="entry name" value="MFS"/>
</dbReference>
<organism evidence="9 10">
    <name type="scientific">Komagataeibacter swingsii</name>
    <dbReference type="NCBI Taxonomy" id="215220"/>
    <lineage>
        <taxon>Bacteria</taxon>
        <taxon>Pseudomonadati</taxon>
        <taxon>Pseudomonadota</taxon>
        <taxon>Alphaproteobacteria</taxon>
        <taxon>Acetobacterales</taxon>
        <taxon>Acetobacteraceae</taxon>
        <taxon>Komagataeibacter</taxon>
    </lineage>
</organism>
<feature type="transmembrane region" description="Helical" evidence="7">
    <location>
        <begin position="232"/>
        <end position="253"/>
    </location>
</feature>
<name>A0A2V4QVE5_9PROT</name>
<feature type="transmembrane region" description="Helical" evidence="7">
    <location>
        <begin position="414"/>
        <end position="431"/>
    </location>
</feature>
<dbReference type="Gene3D" id="1.20.1720.10">
    <property type="entry name" value="Multidrug resistance protein D"/>
    <property type="match status" value="1"/>
</dbReference>
<evidence type="ECO:0000259" key="8">
    <source>
        <dbReference type="PROSITE" id="PS50850"/>
    </source>
</evidence>
<evidence type="ECO:0000313" key="9">
    <source>
        <dbReference type="EMBL" id="PYD68501.1"/>
    </source>
</evidence>
<feature type="transmembrane region" description="Helical" evidence="7">
    <location>
        <begin position="335"/>
        <end position="358"/>
    </location>
</feature>
<dbReference type="PANTHER" id="PTHR42718">
    <property type="entry name" value="MAJOR FACILITATOR SUPERFAMILY MULTIDRUG TRANSPORTER MFSC"/>
    <property type="match status" value="1"/>
</dbReference>
<keyword evidence="10" id="KW-1185">Reference proteome</keyword>
<dbReference type="PROSITE" id="PS50850">
    <property type="entry name" value="MFS"/>
    <property type="match status" value="1"/>
</dbReference>
<comment type="caution">
    <text evidence="9">The sequence shown here is derived from an EMBL/GenBank/DDBJ whole genome shotgun (WGS) entry which is preliminary data.</text>
</comment>
<evidence type="ECO:0000256" key="2">
    <source>
        <dbReference type="ARBA" id="ARBA00022448"/>
    </source>
</evidence>